<gene>
    <name evidence="1" type="ORF">LAB08_R32390</name>
</gene>
<dbReference type="CDD" id="cd09021">
    <property type="entry name" value="Aldose_epim_Ec_YphB"/>
    <property type="match status" value="1"/>
</dbReference>
<dbReference type="Proteomes" id="UP000218595">
    <property type="component" value="Chromosome"/>
</dbReference>
<evidence type="ECO:0000313" key="1">
    <source>
        <dbReference type="EMBL" id="BCX68597.1"/>
    </source>
</evidence>
<evidence type="ECO:0000313" key="2">
    <source>
        <dbReference type="Proteomes" id="UP000218595"/>
    </source>
</evidence>
<dbReference type="Pfam" id="PF01263">
    <property type="entry name" value="Aldose_epim"/>
    <property type="match status" value="1"/>
</dbReference>
<protein>
    <submittedName>
        <fullName evidence="1">Aldose 1-epimerase</fullName>
    </submittedName>
</protein>
<reference evidence="1 2" key="1">
    <citation type="submission" date="2016-04" db="EMBL/GenBank/DDBJ databases">
        <title>Complete genome sequence of Pseudomonas sp. LAB-08 isolated from TCE contaminated aquifer soil.</title>
        <authorList>
            <person name="Dohra H."/>
            <person name="Suzuki K."/>
            <person name="Fatma A."/>
            <person name="Inuzuka Y."/>
            <person name="Honjo M."/>
            <person name="Tashiro Y."/>
            <person name="Futamata H."/>
        </authorList>
    </citation>
    <scope>NUCLEOTIDE SEQUENCE [LARGE SCALE GENOMIC DNA]</scope>
    <source>
        <strain evidence="1 2">LAB-08</strain>
    </source>
</reference>
<proteinExistence type="predicted"/>
<accession>A0ABM7RVS1</accession>
<dbReference type="InterPro" id="IPR008183">
    <property type="entry name" value="Aldose_1/G6P_1-epimerase"/>
</dbReference>
<organism evidence="1 2">
    <name type="scientific">Pseudomonas izuensis</name>
    <dbReference type="NCBI Taxonomy" id="2684212"/>
    <lineage>
        <taxon>Bacteria</taxon>
        <taxon>Pseudomonadati</taxon>
        <taxon>Pseudomonadota</taxon>
        <taxon>Gammaproteobacteria</taxon>
        <taxon>Pseudomonadales</taxon>
        <taxon>Pseudomonadaceae</taxon>
        <taxon>Pseudomonas</taxon>
    </lineage>
</organism>
<keyword evidence="2" id="KW-1185">Reference proteome</keyword>
<name>A0ABM7RVS1_9PSED</name>
<sequence length="328" mass="36341">MIHSHSPVAYSPSIPASRACPSRYFRIVDIFSMTMKLLEIKDELTHLTLAPELGASIVNWTVRGSGQPLLRHADAQALNTGLPGKLGCFPLVPWSNRIAEGGFDCPDGWLALAPNSLTDPLPIHGSAWQQPWQVVSQSADEVVLQLDSTTPFAYRARQRFHLSEGRLSIQLRVTHLAESAAWHGLGLHPYFPRTANTRLQARAEQVWLSDASKLPTRLVALPAQWDFQQSNALPETLVDNGFCQWNGHCLIQQPDLGYELECQAIGSDYYLLYCPAGLNFFCIEPVSHPVNAHHLPGRPGLRLLEQGQSTQLSFTLHYRALSAGTPNN</sequence>
<dbReference type="EMBL" id="AP017423">
    <property type="protein sequence ID" value="BCX68597.1"/>
    <property type="molecule type" value="Genomic_DNA"/>
</dbReference>